<proteinExistence type="predicted"/>
<dbReference type="PANTHER" id="PTHR35894:SF1">
    <property type="entry name" value="PHOSPHORIBULOKINASE _ URIDINE KINASE FAMILY"/>
    <property type="match status" value="1"/>
</dbReference>
<evidence type="ECO:0000313" key="2">
    <source>
        <dbReference type="EMBL" id="WBO83620.1"/>
    </source>
</evidence>
<evidence type="ECO:0000259" key="1">
    <source>
        <dbReference type="SMART" id="SM00382"/>
    </source>
</evidence>
<protein>
    <submittedName>
        <fullName evidence="2">TniB family NTP-binding protein</fullName>
    </submittedName>
</protein>
<dbReference type="InterPro" id="IPR027417">
    <property type="entry name" value="P-loop_NTPase"/>
</dbReference>
<dbReference type="SMART" id="SM00382">
    <property type="entry name" value="AAA"/>
    <property type="match status" value="1"/>
</dbReference>
<dbReference type="EMBL" id="CP115396">
    <property type="protein sequence ID" value="WBO83620.1"/>
    <property type="molecule type" value="Genomic_DNA"/>
</dbReference>
<gene>
    <name evidence="2" type="ORF">O9Z63_14685</name>
</gene>
<dbReference type="InterPro" id="IPR003593">
    <property type="entry name" value="AAA+_ATPase"/>
</dbReference>
<name>A0ABY7PM81_9BACT</name>
<organism evidence="2 3">
    <name type="scientific">Hymenobacter yonginensis</name>
    <dbReference type="NCBI Taxonomy" id="748197"/>
    <lineage>
        <taxon>Bacteria</taxon>
        <taxon>Pseudomonadati</taxon>
        <taxon>Bacteroidota</taxon>
        <taxon>Cytophagia</taxon>
        <taxon>Cytophagales</taxon>
        <taxon>Hymenobacteraceae</taxon>
        <taxon>Hymenobacter</taxon>
    </lineage>
</organism>
<reference evidence="2 3" key="1">
    <citation type="journal article" date="2011" name="Int. J. Syst. Evol. Microbiol.">
        <title>Hymenobacter yonginensis sp. nov., isolated from a mesotrophic artificial lake.</title>
        <authorList>
            <person name="Joung Y."/>
            <person name="Cho S.H."/>
            <person name="Kim H."/>
            <person name="Kim S.B."/>
            <person name="Joh K."/>
        </authorList>
    </citation>
    <scope>NUCLEOTIDE SEQUENCE [LARGE SCALE GENOMIC DNA]</scope>
    <source>
        <strain evidence="2 3">KCTC 22745</strain>
    </source>
</reference>
<dbReference type="SUPFAM" id="SSF52540">
    <property type="entry name" value="P-loop containing nucleoside triphosphate hydrolases"/>
    <property type="match status" value="1"/>
</dbReference>
<keyword evidence="3" id="KW-1185">Reference proteome</keyword>
<dbReference type="RefSeq" id="WP_270126011.1">
    <property type="nucleotide sequence ID" value="NZ_CP115396.1"/>
</dbReference>
<dbReference type="InterPro" id="IPR052026">
    <property type="entry name" value="ExeA_AAA_ATPase_DNA-bind"/>
</dbReference>
<dbReference type="Proteomes" id="UP001211872">
    <property type="component" value="Chromosome"/>
</dbReference>
<accession>A0ABY7PM81</accession>
<feature type="domain" description="AAA+ ATPase" evidence="1">
    <location>
        <begin position="52"/>
        <end position="277"/>
    </location>
</feature>
<sequence length="295" mass="33770">MKHLIEALHPVALSDTPTRIQFIQSNRWIKYPAAERILERLEELLAHPKIARMPNLLLVGETNNGKTLLLKKFCQLHKPYATLGDEKLVRPVVTVEAPPKPDEKQFYRKLLDQLNAPYRQADRLDRMERQVFHVLQHLDTRMLIIDEIQNLLAGSSTSQRVFLNVLKGMANELQIVIVAAGTMEARNAMSADPQMANRFVQKFLPRWHYTEEYLRLLASFERLLPLREASRLTEPALAERIYAMSEGTIGEISAVITTAAVTAIRAGKERIDLKLLDQIDYVLPSERRRFQGVSA</sequence>
<dbReference type="InterPro" id="IPR008868">
    <property type="entry name" value="TniB"/>
</dbReference>
<dbReference type="Pfam" id="PF05621">
    <property type="entry name" value="TniB"/>
    <property type="match status" value="1"/>
</dbReference>
<evidence type="ECO:0000313" key="3">
    <source>
        <dbReference type="Proteomes" id="UP001211872"/>
    </source>
</evidence>
<dbReference type="PANTHER" id="PTHR35894">
    <property type="entry name" value="GENERAL SECRETION PATHWAY PROTEIN A-RELATED"/>
    <property type="match status" value="1"/>
</dbReference>
<dbReference type="Gene3D" id="3.40.50.300">
    <property type="entry name" value="P-loop containing nucleotide triphosphate hydrolases"/>
    <property type="match status" value="1"/>
</dbReference>